<gene>
    <name evidence="2" type="ORF">UFOPK3423_00248</name>
</gene>
<feature type="coiled-coil region" evidence="1">
    <location>
        <begin position="1"/>
        <end position="42"/>
    </location>
</feature>
<organism evidence="2">
    <name type="scientific">freshwater metagenome</name>
    <dbReference type="NCBI Taxonomy" id="449393"/>
    <lineage>
        <taxon>unclassified sequences</taxon>
        <taxon>metagenomes</taxon>
        <taxon>ecological metagenomes</taxon>
    </lineage>
</organism>
<dbReference type="EMBL" id="CAFBLQ010000016">
    <property type="protein sequence ID" value="CAB4861396.1"/>
    <property type="molecule type" value="Genomic_DNA"/>
</dbReference>
<evidence type="ECO:0000256" key="1">
    <source>
        <dbReference type="SAM" id="Coils"/>
    </source>
</evidence>
<keyword evidence="1" id="KW-0175">Coiled coil</keyword>
<name>A0A6J7CU64_9ZZZZ</name>
<reference evidence="2" key="1">
    <citation type="submission" date="2020-05" db="EMBL/GenBank/DDBJ databases">
        <authorList>
            <person name="Chiriac C."/>
            <person name="Salcher M."/>
            <person name="Ghai R."/>
            <person name="Kavagutti S V."/>
        </authorList>
    </citation>
    <scope>NUCLEOTIDE SEQUENCE</scope>
</reference>
<accession>A0A6J7CU64</accession>
<protein>
    <submittedName>
        <fullName evidence="2">Unannotated protein</fullName>
    </submittedName>
</protein>
<dbReference type="AlphaFoldDB" id="A0A6J7CU64"/>
<evidence type="ECO:0000313" key="2">
    <source>
        <dbReference type="EMBL" id="CAB4861396.1"/>
    </source>
</evidence>
<proteinExistence type="predicted"/>
<sequence>MSESAEQAQAALERLERIETQLDLLREEVARARDEVAAAFAAPPVSAADEEGARLVALDLVLAGTQRAVAMQRLQESFPGIDAGAALDAAAATLGG</sequence>